<keyword evidence="6 7" id="KW-0326">Glycosidase</keyword>
<keyword evidence="3" id="KW-0732">Signal</keyword>
<dbReference type="PANTHER" id="PTHR43772:SF2">
    <property type="entry name" value="PUTATIVE (AFU_ORTHOLOGUE AFUA_2G04480)-RELATED"/>
    <property type="match status" value="1"/>
</dbReference>
<dbReference type="PANTHER" id="PTHR43772">
    <property type="entry name" value="ENDO-1,4-BETA-XYLANASE"/>
    <property type="match status" value="1"/>
</dbReference>
<dbReference type="InterPro" id="IPR006584">
    <property type="entry name" value="Cellulose-bd_IV"/>
</dbReference>
<dbReference type="Pfam" id="PF04616">
    <property type="entry name" value="Glyco_hydro_43"/>
    <property type="match status" value="1"/>
</dbReference>
<dbReference type="SUPFAM" id="SSF49785">
    <property type="entry name" value="Galactose-binding domain-like"/>
    <property type="match status" value="1"/>
</dbReference>
<name>A0ABR9ANG2_9BACT</name>
<dbReference type="InterPro" id="IPR023296">
    <property type="entry name" value="Glyco_hydro_beta-prop_sf"/>
</dbReference>
<dbReference type="SUPFAM" id="SSF75005">
    <property type="entry name" value="Arabinanase/levansucrase/invertase"/>
    <property type="match status" value="1"/>
</dbReference>
<dbReference type="Gene3D" id="2.115.10.20">
    <property type="entry name" value="Glycosyl hydrolase domain, family 43"/>
    <property type="match status" value="1"/>
</dbReference>
<evidence type="ECO:0000313" key="10">
    <source>
        <dbReference type="Proteomes" id="UP000647133"/>
    </source>
</evidence>
<dbReference type="RefSeq" id="WP_192010313.1">
    <property type="nucleotide sequence ID" value="NZ_JACYTQ010000003.1"/>
</dbReference>
<feature type="domain" description="CBM6" evidence="8">
    <location>
        <begin position="330"/>
        <end position="456"/>
    </location>
</feature>
<keyword evidence="2" id="KW-0624">Polysaccharide degradation</keyword>
<organism evidence="9 10">
    <name type="scientific">Echinicola arenosa</name>
    <dbReference type="NCBI Taxonomy" id="2774144"/>
    <lineage>
        <taxon>Bacteria</taxon>
        <taxon>Pseudomonadati</taxon>
        <taxon>Bacteroidota</taxon>
        <taxon>Cytophagia</taxon>
        <taxon>Cytophagales</taxon>
        <taxon>Cyclobacteriaceae</taxon>
        <taxon>Echinicola</taxon>
    </lineage>
</organism>
<dbReference type="InterPro" id="IPR052176">
    <property type="entry name" value="Glycosyl_Hydrlase_43_Enz"/>
</dbReference>
<dbReference type="Proteomes" id="UP000647133">
    <property type="component" value="Unassembled WGS sequence"/>
</dbReference>
<reference evidence="9 10" key="1">
    <citation type="submission" date="2020-09" db="EMBL/GenBank/DDBJ databases">
        <title>Echinicola sp. CAU 1574 isolated from sand of Sido Beach.</title>
        <authorList>
            <person name="Kim W."/>
        </authorList>
    </citation>
    <scope>NUCLEOTIDE SEQUENCE [LARGE SCALE GENOMIC DNA]</scope>
    <source>
        <strain evidence="9 10">CAU 1574</strain>
    </source>
</reference>
<dbReference type="CDD" id="cd18618">
    <property type="entry name" value="GH43_Xsa43E-like"/>
    <property type="match status" value="1"/>
</dbReference>
<dbReference type="InterPro" id="IPR006710">
    <property type="entry name" value="Glyco_hydro_43"/>
</dbReference>
<comment type="caution">
    <text evidence="9">The sequence shown here is derived from an EMBL/GenBank/DDBJ whole genome shotgun (WGS) entry which is preliminary data.</text>
</comment>
<keyword evidence="5" id="KW-0119">Carbohydrate metabolism</keyword>
<evidence type="ECO:0000259" key="8">
    <source>
        <dbReference type="PROSITE" id="PS51175"/>
    </source>
</evidence>
<dbReference type="InterPro" id="IPR008979">
    <property type="entry name" value="Galactose-bd-like_sf"/>
</dbReference>
<evidence type="ECO:0000256" key="7">
    <source>
        <dbReference type="RuleBase" id="RU361187"/>
    </source>
</evidence>
<dbReference type="Pfam" id="PF03422">
    <property type="entry name" value="CBM_6"/>
    <property type="match status" value="1"/>
</dbReference>
<protein>
    <submittedName>
        <fullName evidence="9">Family 43 glycosylhydrolase</fullName>
    </submittedName>
</protein>
<evidence type="ECO:0000256" key="5">
    <source>
        <dbReference type="ARBA" id="ARBA00023277"/>
    </source>
</evidence>
<evidence type="ECO:0000256" key="4">
    <source>
        <dbReference type="ARBA" id="ARBA00022801"/>
    </source>
</evidence>
<evidence type="ECO:0000256" key="1">
    <source>
        <dbReference type="ARBA" id="ARBA00009865"/>
    </source>
</evidence>
<proteinExistence type="inferred from homology"/>
<keyword evidence="10" id="KW-1185">Reference proteome</keyword>
<dbReference type="EMBL" id="JACYTQ010000003">
    <property type="protein sequence ID" value="MBD8489440.1"/>
    <property type="molecule type" value="Genomic_DNA"/>
</dbReference>
<gene>
    <name evidence="9" type="ORF">IFO69_11860</name>
</gene>
<evidence type="ECO:0000256" key="2">
    <source>
        <dbReference type="ARBA" id="ARBA00022651"/>
    </source>
</evidence>
<dbReference type="InterPro" id="IPR005084">
    <property type="entry name" value="CBM6"/>
</dbReference>
<dbReference type="Gene3D" id="2.60.120.260">
    <property type="entry name" value="Galactose-binding domain-like"/>
    <property type="match status" value="1"/>
</dbReference>
<dbReference type="CDD" id="cd04084">
    <property type="entry name" value="CBM6_xylanase-like"/>
    <property type="match status" value="1"/>
</dbReference>
<dbReference type="PROSITE" id="PS51175">
    <property type="entry name" value="CBM6"/>
    <property type="match status" value="1"/>
</dbReference>
<evidence type="ECO:0000256" key="6">
    <source>
        <dbReference type="ARBA" id="ARBA00023295"/>
    </source>
</evidence>
<accession>A0ABR9ANG2</accession>
<comment type="similarity">
    <text evidence="1 7">Belongs to the glycosyl hydrolase 43 family.</text>
</comment>
<keyword evidence="4 7" id="KW-0378">Hydrolase</keyword>
<evidence type="ECO:0000313" key="9">
    <source>
        <dbReference type="EMBL" id="MBD8489440.1"/>
    </source>
</evidence>
<keyword evidence="2" id="KW-0858">Xylan degradation</keyword>
<dbReference type="SMART" id="SM00606">
    <property type="entry name" value="CBD_IV"/>
    <property type="match status" value="1"/>
</dbReference>
<sequence length="457" mass="51320">MMKFIFRILIMSVLISGTGILQTKAQNPIIQTSYTADPAPMVYHDKVYLYTSHDEDNSTWFTMNDWRLYTTEDMVNWTDHGAVLSYKEFSWGKMNAWAPQCIERDGKFYMYVPITDRNNKNGIGVAVADSPYGPFIDPLGKPLISNSMADIDPTVFVDDDGQAYLMWGNPVCYYVKLNEDMISLEGEIGQFPNTIAAFGKREGKEDPRRPTTYEEGPWLYKRNDLYYLLFAAGPLPEHIGYSTSTSPTGPWKYQGVLMPTEGSSFTNHPGIVDFKGKTYLFYHNGALPGGGGFTRSVCVDEVKFNEDRTIVPMKMTAGITKSLGTINPYIKNEAETIAWSEGVKANKNEIVGNFIIATKNEAYSQVKEVDFRDKGPAEFTARVGTVHNGNVSIEIRLDSLDGALLGTINVPLTGGDDRWSLVSTEVKQVEGVHDLYFVFKGKAPNNILYFDYWKFSD</sequence>
<evidence type="ECO:0000256" key="3">
    <source>
        <dbReference type="ARBA" id="ARBA00022729"/>
    </source>
</evidence>